<keyword evidence="3" id="KW-1185">Reference proteome</keyword>
<dbReference type="Proteomes" id="UP001266305">
    <property type="component" value="Unassembled WGS sequence"/>
</dbReference>
<accession>A0ABQ9TSR9</accession>
<evidence type="ECO:0000256" key="1">
    <source>
        <dbReference type="SAM" id="SignalP"/>
    </source>
</evidence>
<reference evidence="2 3" key="1">
    <citation type="submission" date="2023-05" db="EMBL/GenBank/DDBJ databases">
        <title>B98-5 Cell Line De Novo Hybrid Assembly: An Optical Mapping Approach.</title>
        <authorList>
            <person name="Kananen K."/>
            <person name="Auerbach J.A."/>
            <person name="Kautto E."/>
            <person name="Blachly J.S."/>
        </authorList>
    </citation>
    <scope>NUCLEOTIDE SEQUENCE [LARGE SCALE GENOMIC DNA]</scope>
    <source>
        <strain evidence="2">B95-8</strain>
        <tissue evidence="2">Cell line</tissue>
    </source>
</reference>
<organism evidence="2 3">
    <name type="scientific">Saguinus oedipus</name>
    <name type="common">Cotton-top tamarin</name>
    <name type="synonym">Oedipomidas oedipus</name>
    <dbReference type="NCBI Taxonomy" id="9490"/>
    <lineage>
        <taxon>Eukaryota</taxon>
        <taxon>Metazoa</taxon>
        <taxon>Chordata</taxon>
        <taxon>Craniata</taxon>
        <taxon>Vertebrata</taxon>
        <taxon>Euteleostomi</taxon>
        <taxon>Mammalia</taxon>
        <taxon>Eutheria</taxon>
        <taxon>Euarchontoglires</taxon>
        <taxon>Primates</taxon>
        <taxon>Haplorrhini</taxon>
        <taxon>Platyrrhini</taxon>
        <taxon>Cebidae</taxon>
        <taxon>Callitrichinae</taxon>
        <taxon>Saguinus</taxon>
    </lineage>
</organism>
<protein>
    <submittedName>
        <fullName evidence="2">Uncharacterized protein</fullName>
    </submittedName>
</protein>
<keyword evidence="1" id="KW-0732">Signal</keyword>
<proteinExistence type="predicted"/>
<dbReference type="EMBL" id="JASSZA010000019">
    <property type="protein sequence ID" value="KAK2087827.1"/>
    <property type="molecule type" value="Genomic_DNA"/>
</dbReference>
<comment type="caution">
    <text evidence="2">The sequence shown here is derived from an EMBL/GenBank/DDBJ whole genome shotgun (WGS) entry which is preliminary data.</text>
</comment>
<evidence type="ECO:0000313" key="2">
    <source>
        <dbReference type="EMBL" id="KAK2087827.1"/>
    </source>
</evidence>
<evidence type="ECO:0000313" key="3">
    <source>
        <dbReference type="Proteomes" id="UP001266305"/>
    </source>
</evidence>
<feature type="signal peptide" evidence="1">
    <location>
        <begin position="1"/>
        <end position="27"/>
    </location>
</feature>
<feature type="chain" id="PRO_5046143645" evidence="1">
    <location>
        <begin position="28"/>
        <end position="118"/>
    </location>
</feature>
<name>A0ABQ9TSR9_SAGOE</name>
<sequence length="118" mass="12453">MESLPENKPLVWSLAVSLLAIVGLLLGSSPDFNSQFGLVDIPVEVSGPVDVTLGFSLMGPSCGGDPRPGCRSPAHHASVPSQFKLVIAQVLLLDFCLALLADRVLQFFLGTPKLKVPS</sequence>
<gene>
    <name evidence="2" type="ORF">P7K49_033734</name>
</gene>